<dbReference type="InterPro" id="IPR050194">
    <property type="entry name" value="Glycosyltransferase_grp1"/>
</dbReference>
<comment type="caution">
    <text evidence="3">The sequence shown here is derived from an EMBL/GenBank/DDBJ whole genome shotgun (WGS) entry which is preliminary data.</text>
</comment>
<gene>
    <name evidence="3" type="ORF">B9H04_02390</name>
</gene>
<dbReference type="AlphaFoldDB" id="A0A1X4HB82"/>
<sequence>MVRGGAIHVRNVVTGLRERGHDVTLLDWNNTPERPFQVSISPRFRIVEGPLRTVTHAVQAGKRHNVDVLVSKTRKTYIPGLIAARRLGVPHVVHVGSSLDPPVNRMYDRLDLASFSARLRAPHDGYFVVCEHIGNQLRNQGVPAKRIFDVRNAVDVDRFHPDTIPEPLANRFRNRLDSADTTDDTLKLGFVGGLQSYKGLDDLAAALNQANSKWHLLVAGDGPRRNQLADRFGNQATFLGSVPYEQIPALYHEFDIFVLPSHTEGLPRVILEAQATATPVVATRVGGVPKVIRNEETGLLCDAHDPAGLATQLDRLANKDMLADYLGKNGRATVEAEFSWDKLYERYERYLDRVVMR</sequence>
<evidence type="ECO:0000259" key="2">
    <source>
        <dbReference type="Pfam" id="PF13439"/>
    </source>
</evidence>
<proteinExistence type="predicted"/>
<dbReference type="Pfam" id="PF13439">
    <property type="entry name" value="Glyco_transf_4"/>
    <property type="match status" value="1"/>
</dbReference>
<protein>
    <recommendedName>
        <fullName evidence="5">Glycosyl transferase family 1</fullName>
    </recommendedName>
</protein>
<dbReference type="Pfam" id="PF00534">
    <property type="entry name" value="Glycos_transf_1"/>
    <property type="match status" value="1"/>
</dbReference>
<dbReference type="GO" id="GO:0016757">
    <property type="term" value="F:glycosyltransferase activity"/>
    <property type="evidence" value="ECO:0007669"/>
    <property type="project" value="InterPro"/>
</dbReference>
<dbReference type="PANTHER" id="PTHR45947">
    <property type="entry name" value="SULFOQUINOVOSYL TRANSFERASE SQD2"/>
    <property type="match status" value="1"/>
</dbReference>
<reference evidence="3 4" key="1">
    <citation type="submission" date="2017-04" db="EMBL/GenBank/DDBJ databases">
        <title>MLSA of the genus Halorubrum.</title>
        <authorList>
            <person name="De La Haba R."/>
            <person name="Sanchez-Porro C."/>
            <person name="Infante-Dominguez C."/>
            <person name="Ventosa A."/>
        </authorList>
    </citation>
    <scope>NUCLEOTIDE SEQUENCE [LARGE SCALE GENOMIC DNA]</scope>
    <source>
        <strain evidence="3 4">DSM 17463</strain>
    </source>
</reference>
<name>A0A1X4HB82_HALEZ</name>
<dbReference type="EMBL" id="NEDJ01000004">
    <property type="protein sequence ID" value="OSP10637.1"/>
    <property type="molecule type" value="Genomic_DNA"/>
</dbReference>
<feature type="domain" description="Glycosyltransferase subfamily 4-like N-terminal" evidence="2">
    <location>
        <begin position="3"/>
        <end position="158"/>
    </location>
</feature>
<dbReference type="PANTHER" id="PTHR45947:SF3">
    <property type="entry name" value="SULFOQUINOVOSYL TRANSFERASE SQD2"/>
    <property type="match status" value="1"/>
</dbReference>
<evidence type="ECO:0008006" key="5">
    <source>
        <dbReference type="Google" id="ProtNLM"/>
    </source>
</evidence>
<dbReference type="InterPro" id="IPR028098">
    <property type="entry name" value="Glyco_trans_4-like_N"/>
</dbReference>
<evidence type="ECO:0000313" key="4">
    <source>
        <dbReference type="Proteomes" id="UP000193587"/>
    </source>
</evidence>
<dbReference type="CDD" id="cd03801">
    <property type="entry name" value="GT4_PimA-like"/>
    <property type="match status" value="1"/>
</dbReference>
<dbReference type="Proteomes" id="UP000193587">
    <property type="component" value="Unassembled WGS sequence"/>
</dbReference>
<evidence type="ECO:0000313" key="3">
    <source>
        <dbReference type="EMBL" id="OSP10637.1"/>
    </source>
</evidence>
<dbReference type="RefSeq" id="WP_080508550.1">
    <property type="nucleotide sequence ID" value="NZ_ATXS01000001.1"/>
</dbReference>
<organism evidence="3 4">
    <name type="scientific">Halorubrum ezzemoulense DSM 17463</name>
    <dbReference type="NCBI Taxonomy" id="1121945"/>
    <lineage>
        <taxon>Archaea</taxon>
        <taxon>Methanobacteriati</taxon>
        <taxon>Methanobacteriota</taxon>
        <taxon>Stenosarchaea group</taxon>
        <taxon>Halobacteria</taxon>
        <taxon>Halobacteriales</taxon>
        <taxon>Haloferacaceae</taxon>
        <taxon>Halorubrum</taxon>
    </lineage>
</organism>
<dbReference type="InterPro" id="IPR001296">
    <property type="entry name" value="Glyco_trans_1"/>
</dbReference>
<evidence type="ECO:0000259" key="1">
    <source>
        <dbReference type="Pfam" id="PF00534"/>
    </source>
</evidence>
<accession>A0A1X4HB82</accession>
<feature type="domain" description="Glycosyl transferase family 1" evidence="1">
    <location>
        <begin position="183"/>
        <end position="332"/>
    </location>
</feature>
<dbReference type="STRING" id="1121945.GCA_000421805_00450"/>
<dbReference type="Gene3D" id="3.40.50.2000">
    <property type="entry name" value="Glycogen Phosphorylase B"/>
    <property type="match status" value="2"/>
</dbReference>
<dbReference type="SUPFAM" id="SSF53756">
    <property type="entry name" value="UDP-Glycosyltransferase/glycogen phosphorylase"/>
    <property type="match status" value="1"/>
</dbReference>